<feature type="region of interest" description="Disordered" evidence="1">
    <location>
        <begin position="1"/>
        <end position="53"/>
    </location>
</feature>
<feature type="compositionally biased region" description="Basic and acidic residues" evidence="1">
    <location>
        <begin position="278"/>
        <end position="288"/>
    </location>
</feature>
<sequence length="305" mass="33659">MRSTTLSAAIHPSPKRKRDQPPPPLLPHINTTLRTASTPPRANSPVPDSPRNAVADQLQNMTLTNPSAIPMSPLSPADDIVRKKPKLEDKIRVDSGTSLDEHLAEAKSRAHQDGPKYSEEAIVVNTLPVRRKEIPETPEAQQPRILYDARPTFTLPPTASIQTLSSHQSGTVNRISKVPGRTAQSHRRNKSPSPPLSPLTWQDNEITGHLADPAKDPDDDGTGLNGIGFRPTPAMAYARAQRRRQQVLDWKAREAREARAKRSERRRRGVGGASSREATVEREIRIADKMVTSSPSSRRTVKFAV</sequence>
<feature type="region of interest" description="Disordered" evidence="1">
    <location>
        <begin position="161"/>
        <end position="228"/>
    </location>
</feature>
<evidence type="ECO:0000313" key="3">
    <source>
        <dbReference type="Proteomes" id="UP000244855"/>
    </source>
</evidence>
<keyword evidence="3" id="KW-1185">Reference proteome</keyword>
<feature type="region of interest" description="Disordered" evidence="1">
    <location>
        <begin position="93"/>
        <end position="115"/>
    </location>
</feature>
<protein>
    <submittedName>
        <fullName evidence="2">Uncharacterized protein</fullName>
    </submittedName>
</protein>
<proteinExistence type="predicted"/>
<evidence type="ECO:0000256" key="1">
    <source>
        <dbReference type="SAM" id="MobiDB-lite"/>
    </source>
</evidence>
<feature type="compositionally biased region" description="Polar residues" evidence="1">
    <location>
        <begin position="29"/>
        <end position="41"/>
    </location>
</feature>
<name>A0A2V1D3U2_9PLEO</name>
<gene>
    <name evidence="2" type="ORF">DM02DRAFT_619800</name>
</gene>
<evidence type="ECO:0000313" key="2">
    <source>
        <dbReference type="EMBL" id="PVH92665.1"/>
    </source>
</evidence>
<dbReference type="EMBL" id="KZ805660">
    <property type="protein sequence ID" value="PVH92665.1"/>
    <property type="molecule type" value="Genomic_DNA"/>
</dbReference>
<dbReference type="AlphaFoldDB" id="A0A2V1D3U2"/>
<dbReference type="Proteomes" id="UP000244855">
    <property type="component" value="Unassembled WGS sequence"/>
</dbReference>
<feature type="compositionally biased region" description="Polar residues" evidence="1">
    <location>
        <begin position="161"/>
        <end position="174"/>
    </location>
</feature>
<feature type="region of interest" description="Disordered" evidence="1">
    <location>
        <begin position="246"/>
        <end position="305"/>
    </location>
</feature>
<feature type="compositionally biased region" description="Basic and acidic residues" evidence="1">
    <location>
        <begin position="250"/>
        <end position="261"/>
    </location>
</feature>
<reference evidence="2 3" key="1">
    <citation type="journal article" date="2018" name="Sci. Rep.">
        <title>Comparative genomics provides insights into the lifestyle and reveals functional heterogeneity of dark septate endophytic fungi.</title>
        <authorList>
            <person name="Knapp D.G."/>
            <person name="Nemeth J.B."/>
            <person name="Barry K."/>
            <person name="Hainaut M."/>
            <person name="Henrissat B."/>
            <person name="Johnson J."/>
            <person name="Kuo A."/>
            <person name="Lim J.H.P."/>
            <person name="Lipzen A."/>
            <person name="Nolan M."/>
            <person name="Ohm R.A."/>
            <person name="Tamas L."/>
            <person name="Grigoriev I.V."/>
            <person name="Spatafora J.W."/>
            <person name="Nagy L.G."/>
            <person name="Kovacs G.M."/>
        </authorList>
    </citation>
    <scope>NUCLEOTIDE SEQUENCE [LARGE SCALE GENOMIC DNA]</scope>
    <source>
        <strain evidence="2 3">DSE2036</strain>
    </source>
</reference>
<organism evidence="2 3">
    <name type="scientific">Periconia macrospinosa</name>
    <dbReference type="NCBI Taxonomy" id="97972"/>
    <lineage>
        <taxon>Eukaryota</taxon>
        <taxon>Fungi</taxon>
        <taxon>Dikarya</taxon>
        <taxon>Ascomycota</taxon>
        <taxon>Pezizomycotina</taxon>
        <taxon>Dothideomycetes</taxon>
        <taxon>Pleosporomycetidae</taxon>
        <taxon>Pleosporales</taxon>
        <taxon>Massarineae</taxon>
        <taxon>Periconiaceae</taxon>
        <taxon>Periconia</taxon>
    </lineage>
</organism>
<accession>A0A2V1D3U2</accession>
<dbReference type="OrthoDB" id="5391950at2759"/>